<name>A0A4S8L4Q1_DENBC</name>
<dbReference type="Proteomes" id="UP000297245">
    <property type="component" value="Unassembled WGS sequence"/>
</dbReference>
<dbReference type="AlphaFoldDB" id="A0A4S8L4Q1"/>
<organism evidence="2 3">
    <name type="scientific">Dendrothele bispora (strain CBS 962.96)</name>
    <dbReference type="NCBI Taxonomy" id="1314807"/>
    <lineage>
        <taxon>Eukaryota</taxon>
        <taxon>Fungi</taxon>
        <taxon>Dikarya</taxon>
        <taxon>Basidiomycota</taxon>
        <taxon>Agaricomycotina</taxon>
        <taxon>Agaricomycetes</taxon>
        <taxon>Agaricomycetidae</taxon>
        <taxon>Agaricales</taxon>
        <taxon>Agaricales incertae sedis</taxon>
        <taxon>Dendrothele</taxon>
    </lineage>
</organism>
<evidence type="ECO:0000313" key="2">
    <source>
        <dbReference type="EMBL" id="THU83537.1"/>
    </source>
</evidence>
<keyword evidence="1" id="KW-0175">Coiled coil</keyword>
<dbReference type="EMBL" id="ML179657">
    <property type="protein sequence ID" value="THU83537.1"/>
    <property type="molecule type" value="Genomic_DNA"/>
</dbReference>
<protein>
    <recommendedName>
        <fullName evidence="4">F-box domain-containing protein</fullName>
    </recommendedName>
</protein>
<evidence type="ECO:0000256" key="1">
    <source>
        <dbReference type="SAM" id="Coils"/>
    </source>
</evidence>
<evidence type="ECO:0008006" key="4">
    <source>
        <dbReference type="Google" id="ProtNLM"/>
    </source>
</evidence>
<sequence length="306" mass="35161">MLQCSKCSSFLFHPRVSLDEDSDKEILERLRSPAHITEQERACVDQIVRDAESDFTNYEAEIAQLEKALKHKRQCLQDHVARHRSLLAPVRRLPLEVLDLIFLASCPGLVNKLNVGYYQCGELYPVILSHVSTIWRRAALKLPLLWSSSLSLRLKMSLYTLNQTRMTRFQCLLSLFLQRSLQLPLSLDLHISLSTDAVDNYWHATVGKILRPLCYRCRSLKLIGNRLELPTNVEFMQPATELPFVESLVTDAMTLMKRSPTLPAIHQAPCLRHLSLCPASLENRIGISPPKWFPWEQITHTVRRVT</sequence>
<keyword evidence="3" id="KW-1185">Reference proteome</keyword>
<evidence type="ECO:0000313" key="3">
    <source>
        <dbReference type="Proteomes" id="UP000297245"/>
    </source>
</evidence>
<dbReference type="OrthoDB" id="3266451at2759"/>
<feature type="coiled-coil region" evidence="1">
    <location>
        <begin position="48"/>
        <end position="75"/>
    </location>
</feature>
<accession>A0A4S8L4Q1</accession>
<gene>
    <name evidence="2" type="ORF">K435DRAFT_871205</name>
</gene>
<proteinExistence type="predicted"/>
<reference evidence="2 3" key="1">
    <citation type="journal article" date="2019" name="Nat. Ecol. Evol.">
        <title>Megaphylogeny resolves global patterns of mushroom evolution.</title>
        <authorList>
            <person name="Varga T."/>
            <person name="Krizsan K."/>
            <person name="Foldi C."/>
            <person name="Dima B."/>
            <person name="Sanchez-Garcia M."/>
            <person name="Sanchez-Ramirez S."/>
            <person name="Szollosi G.J."/>
            <person name="Szarkandi J.G."/>
            <person name="Papp V."/>
            <person name="Albert L."/>
            <person name="Andreopoulos W."/>
            <person name="Angelini C."/>
            <person name="Antonin V."/>
            <person name="Barry K.W."/>
            <person name="Bougher N.L."/>
            <person name="Buchanan P."/>
            <person name="Buyck B."/>
            <person name="Bense V."/>
            <person name="Catcheside P."/>
            <person name="Chovatia M."/>
            <person name="Cooper J."/>
            <person name="Damon W."/>
            <person name="Desjardin D."/>
            <person name="Finy P."/>
            <person name="Geml J."/>
            <person name="Haridas S."/>
            <person name="Hughes K."/>
            <person name="Justo A."/>
            <person name="Karasinski D."/>
            <person name="Kautmanova I."/>
            <person name="Kiss B."/>
            <person name="Kocsube S."/>
            <person name="Kotiranta H."/>
            <person name="LaButti K.M."/>
            <person name="Lechner B.E."/>
            <person name="Liimatainen K."/>
            <person name="Lipzen A."/>
            <person name="Lukacs Z."/>
            <person name="Mihaltcheva S."/>
            <person name="Morgado L.N."/>
            <person name="Niskanen T."/>
            <person name="Noordeloos M.E."/>
            <person name="Ohm R.A."/>
            <person name="Ortiz-Santana B."/>
            <person name="Ovrebo C."/>
            <person name="Racz N."/>
            <person name="Riley R."/>
            <person name="Savchenko A."/>
            <person name="Shiryaev A."/>
            <person name="Soop K."/>
            <person name="Spirin V."/>
            <person name="Szebenyi C."/>
            <person name="Tomsovsky M."/>
            <person name="Tulloss R.E."/>
            <person name="Uehling J."/>
            <person name="Grigoriev I.V."/>
            <person name="Vagvolgyi C."/>
            <person name="Papp T."/>
            <person name="Martin F.M."/>
            <person name="Miettinen O."/>
            <person name="Hibbett D.S."/>
            <person name="Nagy L.G."/>
        </authorList>
    </citation>
    <scope>NUCLEOTIDE SEQUENCE [LARGE SCALE GENOMIC DNA]</scope>
    <source>
        <strain evidence="2 3">CBS 962.96</strain>
    </source>
</reference>